<proteinExistence type="predicted"/>
<evidence type="ECO:0000313" key="2">
    <source>
        <dbReference type="EMBL" id="VDN40325.1"/>
    </source>
</evidence>
<feature type="coiled-coil region" evidence="1">
    <location>
        <begin position="44"/>
        <end position="78"/>
    </location>
</feature>
<organism evidence="4">
    <name type="scientific">Gongylonema pulchrum</name>
    <dbReference type="NCBI Taxonomy" id="637853"/>
    <lineage>
        <taxon>Eukaryota</taxon>
        <taxon>Metazoa</taxon>
        <taxon>Ecdysozoa</taxon>
        <taxon>Nematoda</taxon>
        <taxon>Chromadorea</taxon>
        <taxon>Rhabditida</taxon>
        <taxon>Spirurina</taxon>
        <taxon>Spiruromorpha</taxon>
        <taxon>Spiruroidea</taxon>
        <taxon>Gongylonematidae</taxon>
        <taxon>Gongylonema</taxon>
    </lineage>
</organism>
<dbReference type="Proteomes" id="UP000271098">
    <property type="component" value="Unassembled WGS sequence"/>
</dbReference>
<reference evidence="2 3" key="2">
    <citation type="submission" date="2018-11" db="EMBL/GenBank/DDBJ databases">
        <authorList>
            <consortium name="Pathogen Informatics"/>
        </authorList>
    </citation>
    <scope>NUCLEOTIDE SEQUENCE [LARGE SCALE GENOMIC DNA]</scope>
</reference>
<sequence>MLALPSYFISKTYEYRPFAHRTESDVKWDIDGRQHSPEQAELSLDRLRREKELLETKMSQLRRERELEENRYKDIHEAIRLVGETASQVPSVTDERLLKSAVVNEELLQHKIEKDFQNYVANLKKTEDAELSKVRTLLFISSSKR</sequence>
<name>A0A183ENU3_9BILA</name>
<evidence type="ECO:0000313" key="3">
    <source>
        <dbReference type="Proteomes" id="UP000271098"/>
    </source>
</evidence>
<evidence type="ECO:0000256" key="1">
    <source>
        <dbReference type="SAM" id="Coils"/>
    </source>
</evidence>
<reference evidence="4" key="1">
    <citation type="submission" date="2016-06" db="UniProtKB">
        <authorList>
            <consortium name="WormBaseParasite"/>
        </authorList>
    </citation>
    <scope>IDENTIFICATION</scope>
</reference>
<gene>
    <name evidence="2" type="ORF">GPUH_LOCUS22634</name>
</gene>
<protein>
    <submittedName>
        <fullName evidence="4">RAB6-interacting golgin</fullName>
    </submittedName>
</protein>
<dbReference type="EMBL" id="UYRT01095579">
    <property type="protein sequence ID" value="VDN40325.1"/>
    <property type="molecule type" value="Genomic_DNA"/>
</dbReference>
<accession>A0A183ENU3</accession>
<dbReference type="AlphaFoldDB" id="A0A183ENU3"/>
<evidence type="ECO:0000313" key="4">
    <source>
        <dbReference type="WBParaSite" id="GPUH_0002266101-mRNA-1"/>
    </source>
</evidence>
<keyword evidence="1" id="KW-0175">Coiled coil</keyword>
<dbReference type="WBParaSite" id="GPUH_0002266101-mRNA-1">
    <property type="protein sequence ID" value="GPUH_0002266101-mRNA-1"/>
    <property type="gene ID" value="GPUH_0002266101"/>
</dbReference>
<keyword evidence="3" id="KW-1185">Reference proteome</keyword>